<proteinExistence type="predicted"/>
<gene>
    <name evidence="1" type="ORF">CBM15_07845</name>
</gene>
<protein>
    <recommendedName>
        <fullName evidence="3">Alpha/beta hydrolase</fullName>
    </recommendedName>
</protein>
<name>A0ABX3ZIK7_9BACL</name>
<dbReference type="SUPFAM" id="SSF53474">
    <property type="entry name" value="alpha/beta-Hydrolases"/>
    <property type="match status" value="1"/>
</dbReference>
<evidence type="ECO:0008006" key="3">
    <source>
        <dbReference type="Google" id="ProtNLM"/>
    </source>
</evidence>
<organism evidence="1 2">
    <name type="scientific">Solibacillus kalamii</name>
    <dbReference type="NCBI Taxonomy" id="1748298"/>
    <lineage>
        <taxon>Bacteria</taxon>
        <taxon>Bacillati</taxon>
        <taxon>Bacillota</taxon>
        <taxon>Bacilli</taxon>
        <taxon>Bacillales</taxon>
        <taxon>Caryophanaceae</taxon>
        <taxon>Solibacillus</taxon>
    </lineage>
</organism>
<dbReference type="EMBL" id="NHNT01000003">
    <property type="protein sequence ID" value="OUZ39563.1"/>
    <property type="molecule type" value="Genomic_DNA"/>
</dbReference>
<reference evidence="1 2" key="1">
    <citation type="journal article" date="2017" name="Int. J. Syst. Evol. Microbiol.">
        <title>Solibacillus kalamii sp. nov., isolated from a high-efficiency particulate arrestance filter system used in the International Space Station.</title>
        <authorList>
            <person name="Checinska Sielaff A."/>
            <person name="Kumar R.M."/>
            <person name="Pal D."/>
            <person name="Mayilraj S."/>
            <person name="Venkateswaran K."/>
        </authorList>
    </citation>
    <scope>NUCLEOTIDE SEQUENCE [LARGE SCALE GENOMIC DNA]</scope>
    <source>
        <strain evidence="1 2">ISSFR-015</strain>
    </source>
</reference>
<dbReference type="Proteomes" id="UP000196594">
    <property type="component" value="Unassembled WGS sequence"/>
</dbReference>
<comment type="caution">
    <text evidence="1">The sequence shown here is derived from an EMBL/GenBank/DDBJ whole genome shotgun (WGS) entry which is preliminary data.</text>
</comment>
<dbReference type="Gene3D" id="3.40.50.1820">
    <property type="entry name" value="alpha/beta hydrolase"/>
    <property type="match status" value="1"/>
</dbReference>
<dbReference type="InterPro" id="IPR029058">
    <property type="entry name" value="AB_hydrolase_fold"/>
</dbReference>
<sequence length="72" mass="7973">MMELNFSKALKENECNTLVICGKKDIANKRAANQVAKLIPNGCFQEIEGVGHEINTVAPEKLASILKEFLKK</sequence>
<keyword evidence="2" id="KW-1185">Reference proteome</keyword>
<accession>A0ABX3ZIK7</accession>
<evidence type="ECO:0000313" key="1">
    <source>
        <dbReference type="EMBL" id="OUZ39563.1"/>
    </source>
</evidence>
<evidence type="ECO:0000313" key="2">
    <source>
        <dbReference type="Proteomes" id="UP000196594"/>
    </source>
</evidence>